<dbReference type="GO" id="GO:0005829">
    <property type="term" value="C:cytosol"/>
    <property type="evidence" value="ECO:0007669"/>
    <property type="project" value="TreeGrafter"/>
</dbReference>
<organism evidence="1">
    <name type="scientific">Populus alba</name>
    <name type="common">White poplar</name>
    <dbReference type="NCBI Taxonomy" id="43335"/>
    <lineage>
        <taxon>Eukaryota</taxon>
        <taxon>Viridiplantae</taxon>
        <taxon>Streptophyta</taxon>
        <taxon>Embryophyta</taxon>
        <taxon>Tracheophyta</taxon>
        <taxon>Spermatophyta</taxon>
        <taxon>Magnoliopsida</taxon>
        <taxon>eudicotyledons</taxon>
        <taxon>Gunneridae</taxon>
        <taxon>Pentapetalae</taxon>
        <taxon>rosids</taxon>
        <taxon>fabids</taxon>
        <taxon>Malpighiales</taxon>
        <taxon>Salicaceae</taxon>
        <taxon>Saliceae</taxon>
        <taxon>Populus</taxon>
    </lineage>
</organism>
<dbReference type="AlphaFoldDB" id="A0A4U5PST4"/>
<dbReference type="SUPFAM" id="SSF52317">
    <property type="entry name" value="Class I glutamine amidotransferase-like"/>
    <property type="match status" value="1"/>
</dbReference>
<reference evidence="1" key="1">
    <citation type="submission" date="2018-10" db="EMBL/GenBank/DDBJ databases">
        <title>Population genomic analysis revealed the cold adaptation of white poplar.</title>
        <authorList>
            <person name="Liu Y.-J."/>
        </authorList>
    </citation>
    <scope>NUCLEOTIDE SEQUENCE [LARGE SCALE GENOMIC DNA]</scope>
    <source>
        <strain evidence="1">PAL-ZL1</strain>
    </source>
</reference>
<protein>
    <submittedName>
        <fullName evidence="1">Uncharacterized protein</fullName>
    </submittedName>
</protein>
<name>A0A4U5PST4_POPAL</name>
<dbReference type="InterPro" id="IPR011697">
    <property type="entry name" value="Peptidase_C26"/>
</dbReference>
<dbReference type="InterPro" id="IPR029062">
    <property type="entry name" value="Class_I_gatase-like"/>
</dbReference>
<dbReference type="STRING" id="43335.A0A4U5PST4"/>
<dbReference type="InterPro" id="IPR044668">
    <property type="entry name" value="PuuD-like"/>
</dbReference>
<dbReference type="PANTHER" id="PTHR43235">
    <property type="entry name" value="GLUTAMINE AMIDOTRANSFERASE PB2B2.05-RELATED"/>
    <property type="match status" value="1"/>
</dbReference>
<dbReference type="PANTHER" id="PTHR43235:SF1">
    <property type="entry name" value="GLUTAMINE AMIDOTRANSFERASE PB2B2.05-RELATED"/>
    <property type="match status" value="1"/>
</dbReference>
<dbReference type="Gene3D" id="3.40.50.880">
    <property type="match status" value="1"/>
</dbReference>
<dbReference type="GO" id="GO:0016811">
    <property type="term" value="F:hydrolase activity, acting on carbon-nitrogen (but not peptide) bonds, in linear amides"/>
    <property type="evidence" value="ECO:0007669"/>
    <property type="project" value="InterPro"/>
</dbReference>
<evidence type="ECO:0000313" key="1">
    <source>
        <dbReference type="EMBL" id="TKS00413.1"/>
    </source>
</evidence>
<proteinExistence type="predicted"/>
<gene>
    <name evidence="1" type="ORF">D5086_0000182770</name>
</gene>
<sequence>MVFFFVKEKILIHPYIYEAETSNLSLEELEEIRRIHASDTAIDREKDSIELRLAKLCLERNIPYLGICRGSQVLNVASGGTLYQDIEKEVSKKIQKIQVSKDYDNYDGHRHVVKVVENTPLHDWFRDSLEEDKWRFWLIVITTRG</sequence>
<dbReference type="EMBL" id="RCHU01000605">
    <property type="protein sequence ID" value="TKS00413.1"/>
    <property type="molecule type" value="Genomic_DNA"/>
</dbReference>
<dbReference type="Pfam" id="PF07722">
    <property type="entry name" value="Peptidase_C26"/>
    <property type="match status" value="1"/>
</dbReference>
<comment type="caution">
    <text evidence="1">The sequence shown here is derived from an EMBL/GenBank/DDBJ whole genome shotgun (WGS) entry which is preliminary data.</text>
</comment>
<accession>A0A4U5PST4</accession>